<name>A0A0S8JIF7_UNCT6</name>
<dbReference type="EMBL" id="LJVA01000099">
    <property type="protein sequence ID" value="KPL08613.1"/>
    <property type="molecule type" value="Genomic_DNA"/>
</dbReference>
<proteinExistence type="predicted"/>
<gene>
    <name evidence="1" type="ORF">AMJ71_08010</name>
</gene>
<reference evidence="1 2" key="1">
    <citation type="journal article" date="2015" name="Microbiome">
        <title>Genomic resolution of linkages in carbon, nitrogen, and sulfur cycling among widespread estuary sediment bacteria.</title>
        <authorList>
            <person name="Baker B.J."/>
            <person name="Lazar C.S."/>
            <person name="Teske A.P."/>
            <person name="Dick G.J."/>
        </authorList>
    </citation>
    <scope>NUCLEOTIDE SEQUENCE [LARGE SCALE GENOMIC DNA]</scope>
    <source>
        <strain evidence="1">SM1_40</strain>
    </source>
</reference>
<sequence length="111" mass="11192">MAYGIGVVARSVAVPAPGIDTAAHGSCQVTQGIDTVACRVGVAAHRIGRVACGVAVPAHCIDTVAHDTGMVVQGIDTVARCIRIMAHSIGVLAAVRTIHTGTAAEQTSPVR</sequence>
<accession>A0A0S8JIF7</accession>
<organism evidence="1 2">
    <name type="scientific">candidate division TA06 bacterium SM1_40</name>
    <dbReference type="NCBI Taxonomy" id="1703773"/>
    <lineage>
        <taxon>Bacteria</taxon>
        <taxon>Bacteria division TA06</taxon>
    </lineage>
</organism>
<comment type="caution">
    <text evidence="1">The sequence shown here is derived from an EMBL/GenBank/DDBJ whole genome shotgun (WGS) entry which is preliminary data.</text>
</comment>
<evidence type="ECO:0000313" key="1">
    <source>
        <dbReference type="EMBL" id="KPL08613.1"/>
    </source>
</evidence>
<protein>
    <submittedName>
        <fullName evidence="1">Uncharacterized protein</fullName>
    </submittedName>
</protein>
<dbReference type="AlphaFoldDB" id="A0A0S8JIF7"/>
<evidence type="ECO:0000313" key="2">
    <source>
        <dbReference type="Proteomes" id="UP000051035"/>
    </source>
</evidence>
<dbReference type="Proteomes" id="UP000051035">
    <property type="component" value="Unassembled WGS sequence"/>
</dbReference>